<feature type="region of interest" description="Disordered" evidence="3">
    <location>
        <begin position="122"/>
        <end position="149"/>
    </location>
</feature>
<name>A0A3B3HSW1_ORYLA</name>
<reference evidence="5 6" key="1">
    <citation type="journal article" date="2007" name="Nature">
        <title>The medaka draft genome and insights into vertebrate genome evolution.</title>
        <authorList>
            <person name="Kasahara M."/>
            <person name="Naruse K."/>
            <person name="Sasaki S."/>
            <person name="Nakatani Y."/>
            <person name="Qu W."/>
            <person name="Ahsan B."/>
            <person name="Yamada T."/>
            <person name="Nagayasu Y."/>
            <person name="Doi K."/>
            <person name="Kasai Y."/>
            <person name="Jindo T."/>
            <person name="Kobayashi D."/>
            <person name="Shimada A."/>
            <person name="Toyoda A."/>
            <person name="Kuroki Y."/>
            <person name="Fujiyama A."/>
            <person name="Sasaki T."/>
            <person name="Shimizu A."/>
            <person name="Asakawa S."/>
            <person name="Shimizu N."/>
            <person name="Hashimoto S."/>
            <person name="Yang J."/>
            <person name="Lee Y."/>
            <person name="Matsushima K."/>
            <person name="Sugano S."/>
            <person name="Sakaizumi M."/>
            <person name="Narita T."/>
            <person name="Ohishi K."/>
            <person name="Haga S."/>
            <person name="Ohta F."/>
            <person name="Nomoto H."/>
            <person name="Nogata K."/>
            <person name="Morishita T."/>
            <person name="Endo T."/>
            <person name="Shin-I T."/>
            <person name="Takeda H."/>
            <person name="Morishita S."/>
            <person name="Kohara Y."/>
        </authorList>
    </citation>
    <scope>NUCLEOTIDE SEQUENCE [LARGE SCALE GENOMIC DNA]</scope>
    <source>
        <strain evidence="5 6">Hd-rR</strain>
    </source>
</reference>
<sequence>MAELEIDQSNLPRVHEVCQTFAVLEDGALAHNLQEQEIEQYYSTNVQKNQLVQNDIRLAKRMQDEEEEQQAQQSALLRQASRQIEEQDLEYARVVQEELQRSAEEVRRREQHDAEIAKRLQEEEEQWMRRSSRGHDGYAEGRAAEPDRLPSHLHAVPEEQCSSDAIRGRCFTSHRGSEVHDHGSPQRVGSRNNRTSWSNHRETEPDGQMRNEVRETLSEESEDSDTAFNQQLSLWSKRLYEGLSTAPPRQRTSVYQPHFKSNRTFSHGNFPDSFDVFEEETEDLDEDYRVSRYQDRERRPRKEDDRHRSRNEEAVSGLAGVGERRHSRSESVRIHDRRDHRNKVLARTWSCKDNPEKRVSFQDDDRSSYHKQRENSQVWEMLGHILRERGVPVKIGGSGAPLQIKPQSRDSQVLYGSEVSYGDLQPHQRLFQRTATARHSFHGDIRERRRLSYRENSSRDHREAPDRCYENGEVPKICRGDSFMSDSQRPGSRRQKELKHTNGDKNGGRMPDNCGVRRATSERGRWHRITEERVSAEEEEGAQEVERSGVERPKRRPLLRSLSLRISKATTRNRLKPMAGGASLQPEPRKSSLDLGELHQVLRDEELARKLQKEEEKLLSRNSRQSSGITYPEGDFRVAQVAQDEEIARYMQKREIKSKRRSHELEGPASWRDHRLMISHHDRQATRERQVQRERLDSEGLPSPTEDCSPEDQPPSPIATPPKDPQIRNVAEELDPTFQARRHDVGGPVGQSGPVSGSPPVSSFHDFLEEPTFIPPMKRQAEKSDIKKQKPKKETCKQQ</sequence>
<feature type="compositionally biased region" description="Low complexity" evidence="3">
    <location>
        <begin position="751"/>
        <end position="763"/>
    </location>
</feature>
<dbReference type="CTD" id="399693"/>
<organism evidence="5 6">
    <name type="scientific">Oryzias latipes</name>
    <name type="common">Japanese rice fish</name>
    <name type="synonym">Japanese killifish</name>
    <dbReference type="NCBI Taxonomy" id="8090"/>
    <lineage>
        <taxon>Eukaryota</taxon>
        <taxon>Metazoa</taxon>
        <taxon>Chordata</taxon>
        <taxon>Craniata</taxon>
        <taxon>Vertebrata</taxon>
        <taxon>Euteleostomi</taxon>
        <taxon>Actinopterygii</taxon>
        <taxon>Neopterygii</taxon>
        <taxon>Teleostei</taxon>
        <taxon>Neoteleostei</taxon>
        <taxon>Acanthomorphata</taxon>
        <taxon>Ovalentaria</taxon>
        <taxon>Atherinomorphae</taxon>
        <taxon>Beloniformes</taxon>
        <taxon>Adrianichthyidae</taxon>
        <taxon>Oryziinae</taxon>
        <taxon>Oryzias</taxon>
    </lineage>
</organism>
<feature type="compositionally biased region" description="Basic and acidic residues" evidence="3">
    <location>
        <begin position="452"/>
        <end position="470"/>
    </location>
</feature>
<evidence type="ECO:0000259" key="4">
    <source>
        <dbReference type="Pfam" id="PF15295"/>
    </source>
</evidence>
<feature type="domain" description="Coiled-coil" evidence="4">
    <location>
        <begin position="5"/>
        <end position="131"/>
    </location>
</feature>
<reference evidence="5" key="2">
    <citation type="submission" date="2025-08" db="UniProtKB">
        <authorList>
            <consortium name="Ensembl"/>
        </authorList>
    </citation>
    <scope>IDENTIFICATION</scope>
    <source>
        <strain evidence="5">Hd-rR</strain>
    </source>
</reference>
<proteinExistence type="predicted"/>
<feature type="coiled-coil region" evidence="2">
    <location>
        <begin position="49"/>
        <end position="97"/>
    </location>
</feature>
<keyword evidence="1 2" id="KW-0175">Coiled coil</keyword>
<reference evidence="5" key="3">
    <citation type="submission" date="2025-09" db="UniProtKB">
        <authorList>
            <consortium name="Ensembl"/>
        </authorList>
    </citation>
    <scope>IDENTIFICATION</scope>
    <source>
        <strain evidence="5">Hd-rR</strain>
    </source>
</reference>
<dbReference type="PANTHER" id="PTHR22115:SF5">
    <property type="entry name" value="COILED-COIL DOMAIN-CONTAINING PROTEIN 50-LIKE ISOFORM X1"/>
    <property type="match status" value="1"/>
</dbReference>
<dbReference type="OrthoDB" id="9994767at2759"/>
<dbReference type="InterPro" id="IPR039303">
    <property type="entry name" value="CCDC50"/>
</dbReference>
<feature type="region of interest" description="Disordered" evidence="3">
    <location>
        <begin position="174"/>
        <end position="227"/>
    </location>
</feature>
<dbReference type="STRING" id="8090.ENSORLP00000034887"/>
<feature type="compositionally biased region" description="Basic and acidic residues" evidence="3">
    <location>
        <begin position="175"/>
        <end position="184"/>
    </location>
</feature>
<feature type="compositionally biased region" description="Basic and acidic residues" evidence="3">
    <location>
        <begin position="133"/>
        <end position="149"/>
    </location>
</feature>
<evidence type="ECO:0000313" key="5">
    <source>
        <dbReference type="Ensembl" id="ENSORLP00000034887.1"/>
    </source>
</evidence>
<dbReference type="AlphaFoldDB" id="A0A3B3HSW1"/>
<dbReference type="Pfam" id="PF15295">
    <property type="entry name" value="CCDC50_N"/>
    <property type="match status" value="1"/>
</dbReference>
<accession>A0A3B3HSW1</accession>
<dbReference type="InParanoid" id="A0A3B3HSW1"/>
<evidence type="ECO:0000256" key="1">
    <source>
        <dbReference type="ARBA" id="ARBA00023054"/>
    </source>
</evidence>
<dbReference type="Ensembl" id="ENSORLT00000041239.1">
    <property type="protein sequence ID" value="ENSORLP00000034887.1"/>
    <property type="gene ID" value="ENSORLG00000013900.2"/>
</dbReference>
<feature type="region of interest" description="Disordered" evidence="3">
    <location>
        <begin position="452"/>
        <end position="553"/>
    </location>
</feature>
<dbReference type="GeneTree" id="ENSGT00390000011058"/>
<dbReference type="InterPro" id="IPR029311">
    <property type="entry name" value="CCDC50_N"/>
</dbReference>
<feature type="region of interest" description="Disordered" evidence="3">
    <location>
        <begin position="653"/>
        <end position="799"/>
    </location>
</feature>
<feature type="compositionally biased region" description="Basic and acidic residues" evidence="3">
    <location>
        <begin position="779"/>
        <end position="799"/>
    </location>
</feature>
<feature type="compositionally biased region" description="Basic and acidic residues" evidence="3">
    <location>
        <begin position="288"/>
        <end position="313"/>
    </location>
</feature>
<dbReference type="KEGG" id="ola:101168461"/>
<feature type="compositionally biased region" description="Basic and acidic residues" evidence="3">
    <location>
        <begin position="494"/>
        <end position="507"/>
    </location>
</feature>
<keyword evidence="6" id="KW-1185">Reference proteome</keyword>
<gene>
    <name evidence="5" type="primary">ccdc187</name>
</gene>
<feature type="compositionally biased region" description="Basic and acidic residues" evidence="3">
    <location>
        <begin position="199"/>
        <end position="217"/>
    </location>
</feature>
<evidence type="ECO:0000313" key="6">
    <source>
        <dbReference type="Proteomes" id="UP000001038"/>
    </source>
</evidence>
<feature type="compositionally biased region" description="Pro residues" evidence="3">
    <location>
        <begin position="712"/>
        <end position="724"/>
    </location>
</feature>
<feature type="region of interest" description="Disordered" evidence="3">
    <location>
        <begin position="288"/>
        <end position="339"/>
    </location>
</feature>
<dbReference type="Proteomes" id="UP000001038">
    <property type="component" value="Chromosome 7"/>
</dbReference>
<dbReference type="Bgee" id="ENSORLG00000013900">
    <property type="expression patterns" value="Expressed in animal zygote and 14 other cell types or tissues"/>
</dbReference>
<evidence type="ECO:0000256" key="2">
    <source>
        <dbReference type="SAM" id="Coils"/>
    </source>
</evidence>
<feature type="compositionally biased region" description="Basic and acidic residues" evidence="3">
    <location>
        <begin position="663"/>
        <end position="698"/>
    </location>
</feature>
<dbReference type="GeneID" id="101168461"/>
<feature type="compositionally biased region" description="Polar residues" evidence="3">
    <location>
        <begin position="187"/>
        <end position="198"/>
    </location>
</feature>
<evidence type="ECO:0000256" key="3">
    <source>
        <dbReference type="SAM" id="MobiDB-lite"/>
    </source>
</evidence>
<dbReference type="PANTHER" id="PTHR22115">
    <property type="entry name" value="C3ORF6 PROTEIN-RELATED"/>
    <property type="match status" value="1"/>
</dbReference>
<feature type="compositionally biased region" description="Basic and acidic residues" evidence="3">
    <location>
        <begin position="519"/>
        <end position="536"/>
    </location>
</feature>
<feature type="compositionally biased region" description="Basic and acidic residues" evidence="3">
    <location>
        <begin position="322"/>
        <end position="339"/>
    </location>
</feature>
<protein>
    <recommendedName>
        <fullName evidence="4">Coiled-coil domain-containing protein</fullName>
    </recommendedName>
</protein>